<keyword evidence="1" id="KW-1133">Transmembrane helix</keyword>
<reference evidence="2" key="1">
    <citation type="submission" date="2019-09" db="EMBL/GenBank/DDBJ databases">
        <title>Characterisation of the sponge microbiome using genome-centric metagenomics.</title>
        <authorList>
            <person name="Engelberts J.P."/>
            <person name="Robbins S.J."/>
            <person name="De Goeij J.M."/>
            <person name="Aranda M."/>
            <person name="Bell S.C."/>
            <person name="Webster N.S."/>
        </authorList>
    </citation>
    <scope>NUCLEOTIDE SEQUENCE</scope>
    <source>
        <strain evidence="2">SB0661_bin_32</strain>
    </source>
</reference>
<proteinExistence type="predicted"/>
<feature type="transmembrane region" description="Helical" evidence="1">
    <location>
        <begin position="422"/>
        <end position="441"/>
    </location>
</feature>
<feature type="transmembrane region" description="Helical" evidence="1">
    <location>
        <begin position="590"/>
        <end position="610"/>
    </location>
</feature>
<feature type="transmembrane region" description="Helical" evidence="1">
    <location>
        <begin position="101"/>
        <end position="124"/>
    </location>
</feature>
<feature type="transmembrane region" description="Helical" evidence="1">
    <location>
        <begin position="259"/>
        <end position="280"/>
    </location>
</feature>
<feature type="transmembrane region" description="Helical" evidence="1">
    <location>
        <begin position="225"/>
        <end position="247"/>
    </location>
</feature>
<sequence>MKMQLDASREKPPKRKMKATVQQDRLVVLCLVFSSFALVLWLTDAWPSATHDGLIHMHRIRALADALRAGVLYPRWFPDYSFGYGYPVLNYYPPLFYYPSALLNLAGLDMVASLRLPIAAGFALSALWMYRLARRFFAVWPAAACTVCYQFHPYRMIDLFERGAFPELTTFMWLPLVSFYGIQAVSALSRQGNGATVDTESSLQRARACGPSLAKAGLAFGGLILMHHLTALMTVMVFAIVLALLALQRYRVEAVSPVQAGLTMAGFGAVGILLTSWSTLPVLLEMNWVDVSKGVVFGGWMYHMAGWNDLFEPALIYSYNYPHYPTFFLPIYTIPIGIFAFYVFLASKARNLRLFTFVVLSSTILAVWLTTAASYWLWASFEFLFEKLQFPWRWQLFVAFGTSLLLAVCLEQLQALRRLPAYIAPIVSIAFSTYIVFYSTVGLDYPTDDDFRYKDLSAPALWHWNSQSWELDSEGNGIGSWPREFMPVWVDVDPRTIGGPPWEELTMPDSIETLAVAPVRSGLLQHHFQVTTQQAFRLLFHQFYFPSWQVTLDGIQAKVEPASQLALASVQIPPGTHDVVFAWSPTRSVWLGRLLTAVGWSAVFALLYLGSSGAGTVWPGRKPSLWAYRRYLPLGGWLAIGALMVVAASGITDRTWEVSAIGADYENVRLEGVRPPPPTRSGEVAAVQLWWSVKTAGVPVSAFVHLVDETGMGVSQHDGPPGGQYTPYQRWEPGLVLNSTHYITVPETLSPGTYRLIAGLYLPDISHEPLVPLNGGNARLEIGTLEVLPE</sequence>
<gene>
    <name evidence="2" type="ORF">F4X14_12060</name>
</gene>
<feature type="transmembrane region" description="Helical" evidence="1">
    <location>
        <begin position="357"/>
        <end position="378"/>
    </location>
</feature>
<comment type="caution">
    <text evidence="2">The sequence shown here is derived from an EMBL/GenBank/DDBJ whole genome shotgun (WGS) entry which is preliminary data.</text>
</comment>
<evidence type="ECO:0000313" key="2">
    <source>
        <dbReference type="EMBL" id="MYC95695.1"/>
    </source>
</evidence>
<feature type="transmembrane region" description="Helical" evidence="1">
    <location>
        <begin position="390"/>
        <end position="410"/>
    </location>
</feature>
<protein>
    <recommendedName>
        <fullName evidence="3">Membrane protein 6-pyruvoyl-tetrahydropterin synthase-related domain-containing protein</fullName>
    </recommendedName>
</protein>
<organism evidence="2">
    <name type="scientific">Caldilineaceae bacterium SB0661_bin_32</name>
    <dbReference type="NCBI Taxonomy" id="2605255"/>
    <lineage>
        <taxon>Bacteria</taxon>
        <taxon>Bacillati</taxon>
        <taxon>Chloroflexota</taxon>
        <taxon>Caldilineae</taxon>
        <taxon>Caldilineales</taxon>
        <taxon>Caldilineaceae</taxon>
    </lineage>
</organism>
<dbReference type="EMBL" id="VXMH01000063">
    <property type="protein sequence ID" value="MYC95695.1"/>
    <property type="molecule type" value="Genomic_DNA"/>
</dbReference>
<keyword evidence="1" id="KW-0812">Transmembrane</keyword>
<feature type="transmembrane region" description="Helical" evidence="1">
    <location>
        <begin position="327"/>
        <end position="345"/>
    </location>
</feature>
<dbReference type="AlphaFoldDB" id="A0A6B1D8N8"/>
<keyword evidence="1" id="KW-0472">Membrane</keyword>
<accession>A0A6B1D8N8</accession>
<feature type="transmembrane region" description="Helical" evidence="1">
    <location>
        <begin position="631"/>
        <end position="651"/>
    </location>
</feature>
<evidence type="ECO:0000256" key="1">
    <source>
        <dbReference type="SAM" id="Phobius"/>
    </source>
</evidence>
<name>A0A6B1D8N8_9CHLR</name>
<evidence type="ECO:0008006" key="3">
    <source>
        <dbReference type="Google" id="ProtNLM"/>
    </source>
</evidence>